<dbReference type="InterPro" id="IPR036691">
    <property type="entry name" value="Endo/exonu/phosph_ase_sf"/>
</dbReference>
<dbReference type="AlphaFoldDB" id="A0A1F4Q034"/>
<dbReference type="SUPFAM" id="SSF56219">
    <property type="entry name" value="DNase I-like"/>
    <property type="match status" value="1"/>
</dbReference>
<name>A0A1F4Q034_UNCSA</name>
<comment type="caution">
    <text evidence="2">The sequence shown here is derived from an EMBL/GenBank/DDBJ whole genome shotgun (WGS) entry which is preliminary data.</text>
</comment>
<dbReference type="GO" id="GO:0004767">
    <property type="term" value="F:sphingomyelin phosphodiesterase activity"/>
    <property type="evidence" value="ECO:0007669"/>
    <property type="project" value="InterPro"/>
</dbReference>
<evidence type="ECO:0000313" key="2">
    <source>
        <dbReference type="EMBL" id="OGB89298.1"/>
    </source>
</evidence>
<dbReference type="Gene3D" id="3.60.10.10">
    <property type="entry name" value="Endonuclease/exonuclease/phosphatase"/>
    <property type="match status" value="1"/>
</dbReference>
<dbReference type="EMBL" id="METM01000027">
    <property type="protein sequence ID" value="OGB89298.1"/>
    <property type="molecule type" value="Genomic_DNA"/>
</dbReference>
<accession>A0A1F4Q034</accession>
<sequence length="308" mass="34131">MNISAAILLYNTHLFGDTLPIMSEKHTHEDKFRAFAIADAVEATDADVVLLTEVWDKNLAKIILAQTADHYPNSYLPEQRNIFGFGSGLLILSKFAIIDPSTTKYSWLIGSDIFSQKGFIVANLDLPGGPLGLFLTHVQSHNGLLEYVQARASNLKQLAEAVAAYKQVHPARPVLVAGDLNVVAEEPGQPTKEYKAMTELFGGRKLIDLARQFYPNSQAWPGFTYDSLHNTLIPQFNPEIAEDHGQERIDYFFGTPDIKPIAITTDPANNQSVFKSDYRYNSGTDNLSDHFPLLLEVIVKPEASPAGR</sequence>
<dbReference type="Proteomes" id="UP000178724">
    <property type="component" value="Unassembled WGS sequence"/>
</dbReference>
<gene>
    <name evidence="2" type="ORF">A2625_03935</name>
</gene>
<dbReference type="PANTHER" id="PTHR16320:SF23">
    <property type="entry name" value="SPHINGOMYELINASE C 1"/>
    <property type="match status" value="1"/>
</dbReference>
<dbReference type="InterPro" id="IPR005135">
    <property type="entry name" value="Endo/exonuclease/phosphatase"/>
</dbReference>
<evidence type="ECO:0000313" key="3">
    <source>
        <dbReference type="Proteomes" id="UP000178724"/>
    </source>
</evidence>
<evidence type="ECO:0000259" key="1">
    <source>
        <dbReference type="Pfam" id="PF03372"/>
    </source>
</evidence>
<dbReference type="InterPro" id="IPR038772">
    <property type="entry name" value="Sph/SMPD2-like"/>
</dbReference>
<proteinExistence type="predicted"/>
<organism evidence="2 3">
    <name type="scientific">candidate division WOR-1 bacterium RIFCSPHIGHO2_01_FULL_53_15</name>
    <dbReference type="NCBI Taxonomy" id="1802564"/>
    <lineage>
        <taxon>Bacteria</taxon>
        <taxon>Bacillati</taxon>
        <taxon>Saganbacteria</taxon>
    </lineage>
</organism>
<protein>
    <recommendedName>
        <fullName evidence="1">Endonuclease/exonuclease/phosphatase domain-containing protein</fullName>
    </recommendedName>
</protein>
<dbReference type="PANTHER" id="PTHR16320">
    <property type="entry name" value="SPHINGOMYELINASE FAMILY MEMBER"/>
    <property type="match status" value="1"/>
</dbReference>
<feature type="domain" description="Endonuclease/exonuclease/phosphatase" evidence="1">
    <location>
        <begin position="33"/>
        <end position="290"/>
    </location>
</feature>
<reference evidence="2 3" key="1">
    <citation type="journal article" date="2016" name="Nat. Commun.">
        <title>Thousands of microbial genomes shed light on interconnected biogeochemical processes in an aquifer system.</title>
        <authorList>
            <person name="Anantharaman K."/>
            <person name="Brown C.T."/>
            <person name="Hug L.A."/>
            <person name="Sharon I."/>
            <person name="Castelle C.J."/>
            <person name="Probst A.J."/>
            <person name="Thomas B.C."/>
            <person name="Singh A."/>
            <person name="Wilkins M.J."/>
            <person name="Karaoz U."/>
            <person name="Brodie E.L."/>
            <person name="Williams K.H."/>
            <person name="Hubbard S.S."/>
            <person name="Banfield J.F."/>
        </authorList>
    </citation>
    <scope>NUCLEOTIDE SEQUENCE [LARGE SCALE GENOMIC DNA]</scope>
</reference>
<dbReference type="Pfam" id="PF03372">
    <property type="entry name" value="Exo_endo_phos"/>
    <property type="match status" value="1"/>
</dbReference>